<keyword evidence="2" id="KW-1185">Reference proteome</keyword>
<organism evidence="1 2">
    <name type="scientific">Stylonychia lemnae</name>
    <name type="common">Ciliate</name>
    <dbReference type="NCBI Taxonomy" id="5949"/>
    <lineage>
        <taxon>Eukaryota</taxon>
        <taxon>Sar</taxon>
        <taxon>Alveolata</taxon>
        <taxon>Ciliophora</taxon>
        <taxon>Intramacronucleata</taxon>
        <taxon>Spirotrichea</taxon>
        <taxon>Stichotrichia</taxon>
        <taxon>Sporadotrichida</taxon>
        <taxon>Oxytrichidae</taxon>
        <taxon>Stylonychinae</taxon>
        <taxon>Stylonychia</taxon>
    </lineage>
</organism>
<dbReference type="Proteomes" id="UP000039865">
    <property type="component" value="Unassembled WGS sequence"/>
</dbReference>
<name>A0A078AVS2_STYLE</name>
<dbReference type="AlphaFoldDB" id="A0A078AVS2"/>
<dbReference type="InParanoid" id="A0A078AVS2"/>
<gene>
    <name evidence="1" type="primary">Contig779.g849</name>
    <name evidence="1" type="ORF">STYLEM_14427</name>
</gene>
<proteinExistence type="predicted"/>
<reference evidence="1 2" key="1">
    <citation type="submission" date="2014-06" db="EMBL/GenBank/DDBJ databases">
        <authorList>
            <person name="Swart Estienne"/>
        </authorList>
    </citation>
    <scope>NUCLEOTIDE SEQUENCE [LARGE SCALE GENOMIC DNA]</scope>
    <source>
        <strain evidence="1 2">130c</strain>
    </source>
</reference>
<evidence type="ECO:0000313" key="1">
    <source>
        <dbReference type="EMBL" id="CDW85352.1"/>
    </source>
</evidence>
<evidence type="ECO:0000313" key="2">
    <source>
        <dbReference type="Proteomes" id="UP000039865"/>
    </source>
</evidence>
<sequence length="344" mass="40104">MFEGIKEYYIKFDEPKRLPLSVQKSQQHPFFTIFSLVGGFGVNFTSTRIDPVCHVRVRKHAIRKENIRDVSVNMKFEGIRDLELHQLLGRRQDSMCRLSKVSQQYRKQGHATRLMGIIVKSMKAQLILGWGPLVKMIFLHASIESKEFIKDLGFSCANTDFYKQKRDSYSLMQLDISSKREPQLEWFQKFKLIYDKEFPKAQTPTLIQNEVVKNVVYQIELPKKFNHVNKNAQRNDSSQEHILRKSLTIVTGWPRHVKSHTTKGMPKDSVFFVSILLKPVTQSKDAHDQLVTQPNGTNDQLVTQSNYTYLNLQSPKQIISMVNIKYKLFPCVQKRRELISLSRV</sequence>
<protein>
    <submittedName>
        <fullName evidence="1">Uncharacterized protein</fullName>
    </submittedName>
</protein>
<accession>A0A078AVS2</accession>
<dbReference type="EMBL" id="CCKQ01013660">
    <property type="protein sequence ID" value="CDW85352.1"/>
    <property type="molecule type" value="Genomic_DNA"/>
</dbReference>